<evidence type="ECO:0000313" key="2">
    <source>
        <dbReference type="Proteomes" id="UP000480303"/>
    </source>
</evidence>
<evidence type="ECO:0000313" key="1">
    <source>
        <dbReference type="EMBL" id="GFH43246.1"/>
    </source>
</evidence>
<dbReference type="EMBL" id="BLLI01000069">
    <property type="protein sequence ID" value="GFH43246.1"/>
    <property type="molecule type" value="Genomic_DNA"/>
</dbReference>
<name>A0A6A0BEP7_9LACT</name>
<dbReference type="AlphaFoldDB" id="A0A6A0BEP7"/>
<accession>A0A6A0BEP7</accession>
<comment type="caution">
    <text evidence="1">The sequence shown here is derived from an EMBL/GenBank/DDBJ whole genome shotgun (WGS) entry which is preliminary data.</text>
</comment>
<reference evidence="1 2" key="1">
    <citation type="submission" date="2020-02" db="EMBL/GenBank/DDBJ databases">
        <title>Draft genome sequence of Lactococcus sp. Hs30E4-3.</title>
        <authorList>
            <person name="Noda S."/>
            <person name="Yuki M."/>
            <person name="Ohkuma M."/>
        </authorList>
    </citation>
    <scope>NUCLEOTIDE SEQUENCE [LARGE SCALE GENOMIC DNA]</scope>
    <source>
        <strain evidence="1 2">Hs30E4-3</strain>
    </source>
</reference>
<organism evidence="1 2">
    <name type="scientific">Pseudolactococcus hodotermopsidis</name>
    <dbReference type="NCBI Taxonomy" id="2709157"/>
    <lineage>
        <taxon>Bacteria</taxon>
        <taxon>Bacillati</taxon>
        <taxon>Bacillota</taxon>
        <taxon>Bacilli</taxon>
        <taxon>Lactobacillales</taxon>
        <taxon>Streptococcaceae</taxon>
        <taxon>Pseudolactococcus</taxon>
    </lineage>
</organism>
<proteinExistence type="predicted"/>
<dbReference type="Proteomes" id="UP000480303">
    <property type="component" value="Unassembled WGS sequence"/>
</dbReference>
<sequence length="309" mass="36559">MAIAEFAEGFIVHDYSITNFFIFGRSLLNKVDCLPEYEIKKIVSTYTVHKPELCADFLSQIIYLVVKRVKNIPENSLSNIDTSSSLPLAERIEEYFTKGHYYKNYELHFEIKPNKKLGVFEVWSSSKFVIENLEDDLSGNGKSYHHRVDIAKINNINNREVLKFEVNGKDHKDIVTNAIKNIQTNKNAKDFKYYYEYTINNIPEEKEYRFESEHRRKVTLPLYRFNSSLKYPSKQFHLTVEITGDEKDDWKLYVPFKSPFHRDLKSENSYIRHSFDNSVSINVNEWLLKGSGFTIFVTPKKEKWNDWQE</sequence>
<keyword evidence="2" id="KW-1185">Reference proteome</keyword>
<protein>
    <submittedName>
        <fullName evidence="1">Uncharacterized protein</fullName>
    </submittedName>
</protein>
<gene>
    <name evidence="1" type="ORF">Hs30E_17970</name>
</gene>